<evidence type="ECO:0000313" key="2">
    <source>
        <dbReference type="EMBL" id="MBE9115974.1"/>
    </source>
</evidence>
<accession>A0A8J7DVQ4</accession>
<name>A0A8J7DVQ4_9CYAN</name>
<dbReference type="Gene3D" id="2.40.50.140">
    <property type="entry name" value="Nucleic acid-binding proteins"/>
    <property type="match status" value="1"/>
</dbReference>
<gene>
    <name evidence="2" type="ORF">IQ249_08720</name>
</gene>
<feature type="transmembrane region" description="Helical" evidence="1">
    <location>
        <begin position="61"/>
        <end position="84"/>
    </location>
</feature>
<keyword evidence="1" id="KW-0812">Transmembrane</keyword>
<evidence type="ECO:0000256" key="1">
    <source>
        <dbReference type="SAM" id="Phobius"/>
    </source>
</evidence>
<keyword evidence="1" id="KW-1133">Transmembrane helix</keyword>
<dbReference type="EMBL" id="JADEWZ010000010">
    <property type="protein sequence ID" value="MBE9115974.1"/>
    <property type="molecule type" value="Genomic_DNA"/>
</dbReference>
<comment type="caution">
    <text evidence="2">The sequence shown here is derived from an EMBL/GenBank/DDBJ whole genome shotgun (WGS) entry which is preliminary data.</text>
</comment>
<feature type="transmembrane region" description="Helical" evidence="1">
    <location>
        <begin position="6"/>
        <end position="24"/>
    </location>
</feature>
<reference evidence="2" key="1">
    <citation type="submission" date="2020-10" db="EMBL/GenBank/DDBJ databases">
        <authorList>
            <person name="Castelo-Branco R."/>
            <person name="Eusebio N."/>
            <person name="Adriana R."/>
            <person name="Vieira A."/>
            <person name="Brugerolle De Fraissinette N."/>
            <person name="Rezende De Castro R."/>
            <person name="Schneider M.P."/>
            <person name="Vasconcelos V."/>
            <person name="Leao P.N."/>
        </authorList>
    </citation>
    <scope>NUCLEOTIDE SEQUENCE</scope>
    <source>
        <strain evidence="2">LEGE 07157</strain>
    </source>
</reference>
<protein>
    <submittedName>
        <fullName evidence="2">NfeD family protein</fullName>
    </submittedName>
</protein>
<dbReference type="RefSeq" id="WP_194029062.1">
    <property type="nucleotide sequence ID" value="NZ_JADEWZ010000010.1"/>
</dbReference>
<evidence type="ECO:0000313" key="3">
    <source>
        <dbReference type="Proteomes" id="UP000654482"/>
    </source>
</evidence>
<keyword evidence="3" id="KW-1185">Reference proteome</keyword>
<proteinExistence type="predicted"/>
<sequence>MLSLYGLFFIVGGTFVLFAAVAGLDGPDFELEFDPDIETLAPKNEEEETLSVRGKRPRRRLWLPFLSLRFWTFGSCFFGLTGILLTLFQGSIAEPIVLWLAIAVGLLFGTTITAILHNLRQNQANSLVNSNDLIGLPGIVEIPFDSNSKGKIRVSVRGSILDLIALTEDRQMFQPGEQVYIVGMENNKVWVVSQNTLGNYE</sequence>
<organism evidence="2 3">
    <name type="scientific">Lusitaniella coriacea LEGE 07157</name>
    <dbReference type="NCBI Taxonomy" id="945747"/>
    <lineage>
        <taxon>Bacteria</taxon>
        <taxon>Bacillati</taxon>
        <taxon>Cyanobacteriota</taxon>
        <taxon>Cyanophyceae</taxon>
        <taxon>Spirulinales</taxon>
        <taxon>Lusitaniellaceae</taxon>
        <taxon>Lusitaniella</taxon>
    </lineage>
</organism>
<dbReference type="AlphaFoldDB" id="A0A8J7DVQ4"/>
<keyword evidence="1" id="KW-0472">Membrane</keyword>
<feature type="transmembrane region" description="Helical" evidence="1">
    <location>
        <begin position="96"/>
        <end position="116"/>
    </location>
</feature>
<dbReference type="Proteomes" id="UP000654482">
    <property type="component" value="Unassembled WGS sequence"/>
</dbReference>
<dbReference type="InterPro" id="IPR012340">
    <property type="entry name" value="NA-bd_OB-fold"/>
</dbReference>